<dbReference type="EMBL" id="LSYS01002352">
    <property type="protein sequence ID" value="OPJ86443.1"/>
    <property type="molecule type" value="Genomic_DNA"/>
</dbReference>
<comment type="caution">
    <text evidence="1">The sequence shown here is derived from an EMBL/GenBank/DDBJ whole genome shotgun (WGS) entry which is preliminary data.</text>
</comment>
<evidence type="ECO:0000313" key="1">
    <source>
        <dbReference type="EMBL" id="OPJ86443.1"/>
    </source>
</evidence>
<keyword evidence="2" id="KW-1185">Reference proteome</keyword>
<organism evidence="1 2">
    <name type="scientific">Patagioenas fasciata monilis</name>
    <dbReference type="NCBI Taxonomy" id="372326"/>
    <lineage>
        <taxon>Eukaryota</taxon>
        <taxon>Metazoa</taxon>
        <taxon>Chordata</taxon>
        <taxon>Craniata</taxon>
        <taxon>Vertebrata</taxon>
        <taxon>Euteleostomi</taxon>
        <taxon>Archelosauria</taxon>
        <taxon>Archosauria</taxon>
        <taxon>Dinosauria</taxon>
        <taxon>Saurischia</taxon>
        <taxon>Theropoda</taxon>
        <taxon>Coelurosauria</taxon>
        <taxon>Aves</taxon>
        <taxon>Neognathae</taxon>
        <taxon>Neoaves</taxon>
        <taxon>Columbimorphae</taxon>
        <taxon>Columbiformes</taxon>
        <taxon>Columbidae</taxon>
        <taxon>Patagioenas</taxon>
    </lineage>
</organism>
<evidence type="ECO:0000313" key="2">
    <source>
        <dbReference type="Proteomes" id="UP000190648"/>
    </source>
</evidence>
<reference evidence="1 2" key="1">
    <citation type="submission" date="2016-02" db="EMBL/GenBank/DDBJ databases">
        <title>Band-tailed pigeon sequencing and assembly.</title>
        <authorList>
            <person name="Soares A.E."/>
            <person name="Novak B.J."/>
            <person name="Rice E.S."/>
            <person name="O'Connell B."/>
            <person name="Chang D."/>
            <person name="Weber S."/>
            <person name="Shapiro B."/>
        </authorList>
    </citation>
    <scope>NUCLEOTIDE SEQUENCE [LARGE SCALE GENOMIC DNA]</scope>
    <source>
        <strain evidence="1">BTP2013</strain>
        <tissue evidence="1">Blood</tissue>
    </source>
</reference>
<name>A0A1V4KPV0_PATFA</name>
<sequence>MCAGSGLPFVEWNQLAIMSLHPPKQLLHLGMLCKPASLRKIWQLEGRNVRGKQPLIFKPVICYVKIRIKVRKHTKKVDLRRM</sequence>
<gene>
    <name evidence="1" type="ORF">AV530_008354</name>
</gene>
<dbReference type="AlphaFoldDB" id="A0A1V4KPV0"/>
<accession>A0A1V4KPV0</accession>
<proteinExistence type="predicted"/>
<dbReference type="Proteomes" id="UP000190648">
    <property type="component" value="Unassembled WGS sequence"/>
</dbReference>
<protein>
    <submittedName>
        <fullName evidence="1">Uncharacterized protein</fullName>
    </submittedName>
</protein>